<protein>
    <submittedName>
        <fullName evidence="1">Uncharacterized protein</fullName>
    </submittedName>
</protein>
<sequence>MCDQSAVAINIAGCAAEQLASIGARSGGSEQRWQLASGNQVAIAAPQWWCRSQRGRIFSTVPERNNGKRIHAKPSWSEKYLGFLPDCCA</sequence>
<evidence type="ECO:0000313" key="2">
    <source>
        <dbReference type="EMBL" id="ETL39478.1"/>
    </source>
</evidence>
<proteinExistence type="predicted"/>
<accession>W2GUU1</accession>
<reference evidence="2 3" key="2">
    <citation type="submission" date="2013-11" db="EMBL/GenBank/DDBJ databases">
        <title>The Genome Sequence of Phytophthora parasitica CJ05E6.</title>
        <authorList>
            <consortium name="The Broad Institute Genomics Platform"/>
            <person name="Russ C."/>
            <person name="Tyler B."/>
            <person name="Panabieres F."/>
            <person name="Shan W."/>
            <person name="Tripathy S."/>
            <person name="Grunwald N."/>
            <person name="Machado M."/>
            <person name="Johnson C.S."/>
            <person name="Arredondo F."/>
            <person name="Hong C."/>
            <person name="Coffey M."/>
            <person name="Young S.K."/>
            <person name="Zeng Q."/>
            <person name="Gargeya S."/>
            <person name="Fitzgerald M."/>
            <person name="Abouelleil A."/>
            <person name="Alvarado L."/>
            <person name="Chapman S.B."/>
            <person name="Gainer-Dewar J."/>
            <person name="Goldberg J."/>
            <person name="Griggs A."/>
            <person name="Gujja S."/>
            <person name="Hansen M."/>
            <person name="Howarth C."/>
            <person name="Imamovic A."/>
            <person name="Ireland A."/>
            <person name="Larimer J."/>
            <person name="McCowan C."/>
            <person name="Murphy C."/>
            <person name="Pearson M."/>
            <person name="Poon T.W."/>
            <person name="Priest M."/>
            <person name="Roberts A."/>
            <person name="Saif S."/>
            <person name="Shea T."/>
            <person name="Sykes S."/>
            <person name="Wortman J."/>
            <person name="Nusbaum C."/>
            <person name="Birren B."/>
        </authorList>
    </citation>
    <scope>NUCLEOTIDE SEQUENCE [LARGE SCALE GENOMIC DNA]</scope>
    <source>
        <strain evidence="2 3">CJ05E6</strain>
    </source>
</reference>
<evidence type="ECO:0000313" key="3">
    <source>
        <dbReference type="Proteomes" id="UP000053864"/>
    </source>
</evidence>
<reference evidence="1" key="1">
    <citation type="submission" date="2013-11" db="EMBL/GenBank/DDBJ databases">
        <title>The Genome Sequence of Phytophthora parasitica CJ02B3.</title>
        <authorList>
            <consortium name="The Broad Institute Genomics Platform"/>
            <person name="Russ C."/>
            <person name="Tyler B."/>
            <person name="Panabieres F."/>
            <person name="Shan W."/>
            <person name="Tripathy S."/>
            <person name="Grunwald N."/>
            <person name="Machado M."/>
            <person name="Johnson C.S."/>
            <person name="Arredondo F."/>
            <person name="Hong C."/>
            <person name="Coffey M."/>
            <person name="Young S.K."/>
            <person name="Zeng Q."/>
            <person name="Gargeya S."/>
            <person name="Fitzgerald M."/>
            <person name="Abouelleil A."/>
            <person name="Alvarado L."/>
            <person name="Chapman S.B."/>
            <person name="Gainer-Dewar J."/>
            <person name="Goldberg J."/>
            <person name="Griggs A."/>
            <person name="Gujja S."/>
            <person name="Hansen M."/>
            <person name="Howarth C."/>
            <person name="Imamovic A."/>
            <person name="Ireland A."/>
            <person name="Larimer J."/>
            <person name="McCowan C."/>
            <person name="Murphy C."/>
            <person name="Pearson M."/>
            <person name="Poon T.W."/>
            <person name="Priest M."/>
            <person name="Roberts A."/>
            <person name="Saif S."/>
            <person name="Shea T."/>
            <person name="Sykes S."/>
            <person name="Wortman J."/>
            <person name="Nusbaum C."/>
            <person name="Birren B."/>
        </authorList>
    </citation>
    <scope>NUCLEOTIDE SEQUENCE [LARGE SCALE GENOMIC DNA]</scope>
    <source>
        <strain evidence="1">CJ02B3</strain>
    </source>
</reference>
<name>W2GUU1_PHYNI</name>
<organism evidence="1">
    <name type="scientific">Phytophthora nicotianae</name>
    <name type="common">Potato buckeye rot agent</name>
    <name type="synonym">Phytophthora parasitica</name>
    <dbReference type="NCBI Taxonomy" id="4792"/>
    <lineage>
        <taxon>Eukaryota</taxon>
        <taxon>Sar</taxon>
        <taxon>Stramenopiles</taxon>
        <taxon>Oomycota</taxon>
        <taxon>Peronosporomycetes</taxon>
        <taxon>Peronosporales</taxon>
        <taxon>Peronosporaceae</taxon>
        <taxon>Phytophthora</taxon>
    </lineage>
</organism>
<dbReference type="Proteomes" id="UP000053236">
    <property type="component" value="Unassembled WGS sequence"/>
</dbReference>
<dbReference type="Proteomes" id="UP000053864">
    <property type="component" value="Unassembled WGS sequence"/>
</dbReference>
<evidence type="ECO:0000313" key="1">
    <source>
        <dbReference type="EMBL" id="ETK86046.1"/>
    </source>
</evidence>
<dbReference type="EMBL" id="KI673110">
    <property type="protein sequence ID" value="ETL39478.1"/>
    <property type="molecule type" value="Genomic_DNA"/>
</dbReference>
<dbReference type="AlphaFoldDB" id="W2GUU1"/>
<dbReference type="EMBL" id="KI686468">
    <property type="protein sequence ID" value="ETK86046.1"/>
    <property type="molecule type" value="Genomic_DNA"/>
</dbReference>
<gene>
    <name evidence="1" type="ORF">L915_09297</name>
    <name evidence="2" type="ORF">L916_09202</name>
</gene>